<keyword evidence="3" id="KW-1133">Transmembrane helix</keyword>
<feature type="compositionally biased region" description="Acidic residues" evidence="2">
    <location>
        <begin position="406"/>
        <end position="418"/>
    </location>
</feature>
<evidence type="ECO:0000256" key="1">
    <source>
        <dbReference type="ARBA" id="ARBA00022837"/>
    </source>
</evidence>
<gene>
    <name evidence="4" type="ORF">OAUR00152_LOCUS22787</name>
</gene>
<keyword evidence="3" id="KW-0472">Membrane</keyword>
<sequence length="451" mass="50533">MCSPTQMGNGADNNGGKASPRFSGCVRRLNCRKGGCMGGMKKYMNKATFYLMLWVLWMIGGTLYYSYVNHLGVSVGFYQAINIGYSIGYGYPREPMEQNWWFSSAYVVLGASFVGVALGFFADKIVEDSQDWFTHMMEKQQYEIDTASDKPLRIRMRAHIKANWTLIRSILLWLAWITIMITYSMASVKWPFSAAQYFAISTCSTGGHMPIPDDSPLWLFGLTGIFAAIGVPLMGVAMASLGSLLMEKRDDLDDLKKIIEADVTAEELLDLQRFGLEDGDGEIDKAEFIILCMVRLGTDPRLVQFISKEFQKLDDDNSNSLSILEITRGRVSCDDLQKLSQSESYRNSRRLSGAKDDMGSRVSLQSLSSIPETHDHDEENQKGAKPQAGKVDAAKEEVNENVTAETECEAIPEEDHDDDAAHGEETLENDFHDTFEDNEDQFHESQGGIFF</sequence>
<organism evidence="4">
    <name type="scientific">Odontella aurita</name>
    <dbReference type="NCBI Taxonomy" id="265563"/>
    <lineage>
        <taxon>Eukaryota</taxon>
        <taxon>Sar</taxon>
        <taxon>Stramenopiles</taxon>
        <taxon>Ochrophyta</taxon>
        <taxon>Bacillariophyta</taxon>
        <taxon>Mediophyceae</taxon>
        <taxon>Biddulphiophycidae</taxon>
        <taxon>Eupodiscales</taxon>
        <taxon>Odontellaceae</taxon>
        <taxon>Odontella</taxon>
    </lineage>
</organism>
<dbReference type="InterPro" id="IPR018247">
    <property type="entry name" value="EF_Hand_1_Ca_BS"/>
</dbReference>
<feature type="compositionally biased region" description="Basic and acidic residues" evidence="2">
    <location>
        <begin position="372"/>
        <end position="382"/>
    </location>
</feature>
<name>A0A7S4J6J0_9STRA</name>
<dbReference type="InterPro" id="IPR011992">
    <property type="entry name" value="EF-hand-dom_pair"/>
</dbReference>
<dbReference type="PROSITE" id="PS00018">
    <property type="entry name" value="EF_HAND_1"/>
    <property type="match status" value="1"/>
</dbReference>
<evidence type="ECO:0000256" key="3">
    <source>
        <dbReference type="SAM" id="Phobius"/>
    </source>
</evidence>
<dbReference type="Gene3D" id="1.10.287.70">
    <property type="match status" value="1"/>
</dbReference>
<accession>A0A7S4J6J0</accession>
<evidence type="ECO:0000256" key="2">
    <source>
        <dbReference type="SAM" id="MobiDB-lite"/>
    </source>
</evidence>
<feature type="region of interest" description="Disordered" evidence="2">
    <location>
        <begin position="370"/>
        <end position="426"/>
    </location>
</feature>
<feature type="transmembrane region" description="Helical" evidence="3">
    <location>
        <begin position="165"/>
        <end position="186"/>
    </location>
</feature>
<feature type="region of interest" description="Disordered" evidence="2">
    <location>
        <begin position="342"/>
        <end position="361"/>
    </location>
</feature>
<feature type="transmembrane region" description="Helical" evidence="3">
    <location>
        <begin position="217"/>
        <end position="239"/>
    </location>
</feature>
<protein>
    <submittedName>
        <fullName evidence="4">Uncharacterized protein</fullName>
    </submittedName>
</protein>
<proteinExistence type="predicted"/>
<feature type="transmembrane region" description="Helical" evidence="3">
    <location>
        <begin position="100"/>
        <end position="122"/>
    </location>
</feature>
<evidence type="ECO:0000313" key="4">
    <source>
        <dbReference type="EMBL" id="CAE2253837.1"/>
    </source>
</evidence>
<keyword evidence="3" id="KW-0812">Transmembrane</keyword>
<dbReference type="SUPFAM" id="SSF81324">
    <property type="entry name" value="Voltage-gated potassium channels"/>
    <property type="match status" value="2"/>
</dbReference>
<dbReference type="SUPFAM" id="SSF47473">
    <property type="entry name" value="EF-hand"/>
    <property type="match status" value="1"/>
</dbReference>
<dbReference type="EMBL" id="HBKQ01033295">
    <property type="protein sequence ID" value="CAE2253837.1"/>
    <property type="molecule type" value="Transcribed_RNA"/>
</dbReference>
<dbReference type="AlphaFoldDB" id="A0A7S4J6J0"/>
<keyword evidence="1" id="KW-0106">Calcium</keyword>
<reference evidence="4" key="1">
    <citation type="submission" date="2021-01" db="EMBL/GenBank/DDBJ databases">
        <authorList>
            <person name="Corre E."/>
            <person name="Pelletier E."/>
            <person name="Niang G."/>
            <person name="Scheremetjew M."/>
            <person name="Finn R."/>
            <person name="Kale V."/>
            <person name="Holt S."/>
            <person name="Cochrane G."/>
            <person name="Meng A."/>
            <person name="Brown T."/>
            <person name="Cohen L."/>
        </authorList>
    </citation>
    <scope>NUCLEOTIDE SEQUENCE</scope>
    <source>
        <strain evidence="4">Isolate 1302-5</strain>
    </source>
</reference>
<dbReference type="Gene3D" id="1.10.238.10">
    <property type="entry name" value="EF-hand"/>
    <property type="match status" value="1"/>
</dbReference>
<feature type="transmembrane region" description="Helical" evidence="3">
    <location>
        <begin position="47"/>
        <end position="67"/>
    </location>
</feature>